<evidence type="ECO:0000256" key="1">
    <source>
        <dbReference type="SAM" id="MobiDB-lite"/>
    </source>
</evidence>
<gene>
    <name evidence="2" type="ORF">MELLADRAFT_63906</name>
</gene>
<dbReference type="EMBL" id="GL883111">
    <property type="protein sequence ID" value="EGG05835.1"/>
    <property type="molecule type" value="Genomic_DNA"/>
</dbReference>
<dbReference type="HOGENOM" id="CLU_585358_0_0_1"/>
<accession>F4RNY4</accession>
<reference evidence="3" key="1">
    <citation type="journal article" date="2011" name="Proc. Natl. Acad. Sci. U.S.A.">
        <title>Obligate biotrophy features unraveled by the genomic analysis of rust fungi.</title>
        <authorList>
            <person name="Duplessis S."/>
            <person name="Cuomo C.A."/>
            <person name="Lin Y.-C."/>
            <person name="Aerts A."/>
            <person name="Tisserant E."/>
            <person name="Veneault-Fourrey C."/>
            <person name="Joly D.L."/>
            <person name="Hacquard S."/>
            <person name="Amselem J."/>
            <person name="Cantarel B.L."/>
            <person name="Chiu R."/>
            <person name="Coutinho P.M."/>
            <person name="Feau N."/>
            <person name="Field M."/>
            <person name="Frey P."/>
            <person name="Gelhaye E."/>
            <person name="Goldberg J."/>
            <person name="Grabherr M.G."/>
            <person name="Kodira C.D."/>
            <person name="Kohler A."/>
            <person name="Kuees U."/>
            <person name="Lindquist E.A."/>
            <person name="Lucas S.M."/>
            <person name="Mago R."/>
            <person name="Mauceli E."/>
            <person name="Morin E."/>
            <person name="Murat C."/>
            <person name="Pangilinan J.L."/>
            <person name="Park R."/>
            <person name="Pearson M."/>
            <person name="Quesneville H."/>
            <person name="Rouhier N."/>
            <person name="Sakthikumar S."/>
            <person name="Salamov A.A."/>
            <person name="Schmutz J."/>
            <person name="Selles B."/>
            <person name="Shapiro H."/>
            <person name="Tanguay P."/>
            <person name="Tuskan G.A."/>
            <person name="Henrissat B."/>
            <person name="Van de Peer Y."/>
            <person name="Rouze P."/>
            <person name="Ellis J.G."/>
            <person name="Dodds P.N."/>
            <person name="Schein J.E."/>
            <person name="Zhong S."/>
            <person name="Hamelin R.C."/>
            <person name="Grigoriev I.V."/>
            <person name="Szabo L.J."/>
            <person name="Martin F."/>
        </authorList>
    </citation>
    <scope>NUCLEOTIDE SEQUENCE [LARGE SCALE GENOMIC DNA]</scope>
    <source>
        <strain evidence="3">98AG31 / pathotype 3-4-7</strain>
    </source>
</reference>
<sequence length="467" mass="49659">MDSAGLKLLQCASVKSRSVASTSLVIDLMQIKPHVINSRSKLAAQQSVLPTDQAVLNSQPATVPAPAAAITTVIPPCATTIKSVIIVAVVSEPTAHSLCPVDDLTSSSTINPILDTPNLQINTQTDVHLPPTKTHDSSSTAPGPVINSNILVVILFPPTFKLTHIDPTASQVAHTSTDIAASAGINPNPNKMNLFISNSNNIVNVNSDSDIDLISTDNVDHAPIAHAVDWRVPNFQPANTVDLLPVVTFDSTHAMTDLPPNSTINQSLDTPNSDVNTSNYADWKSDPIIDIGPIDPIYSINLTPTPTVDVIQVPSGVDLVHPDQLGSSSSELAICLNSLSVLVESTSSVSDIPLVQSTSSQFSNSISSLTDITPTSINKKKKKKKQSTTIKPSPDLPDPETIVASSALKLSVFDSTPFPPDYYFLIEKSPQGILLGKDCSQGVSQQDVICYDLDGEFCFRRENGEAH</sequence>
<dbReference type="InParanoid" id="F4RNY4"/>
<dbReference type="VEuPathDB" id="FungiDB:MELLADRAFT_63906"/>
<dbReference type="Proteomes" id="UP000001072">
    <property type="component" value="Unassembled WGS sequence"/>
</dbReference>
<protein>
    <submittedName>
        <fullName evidence="2">Uncharacterized protein</fullName>
    </submittedName>
</protein>
<dbReference type="RefSeq" id="XP_007410891.1">
    <property type="nucleotide sequence ID" value="XM_007410829.1"/>
</dbReference>
<dbReference type="GeneID" id="18930169"/>
<organism evidence="3">
    <name type="scientific">Melampsora larici-populina (strain 98AG31 / pathotype 3-4-7)</name>
    <name type="common">Poplar leaf rust fungus</name>
    <dbReference type="NCBI Taxonomy" id="747676"/>
    <lineage>
        <taxon>Eukaryota</taxon>
        <taxon>Fungi</taxon>
        <taxon>Dikarya</taxon>
        <taxon>Basidiomycota</taxon>
        <taxon>Pucciniomycotina</taxon>
        <taxon>Pucciniomycetes</taxon>
        <taxon>Pucciniales</taxon>
        <taxon>Melampsoraceae</taxon>
        <taxon>Melampsora</taxon>
    </lineage>
</organism>
<dbReference type="AlphaFoldDB" id="F4RNY4"/>
<keyword evidence="3" id="KW-1185">Reference proteome</keyword>
<name>F4RNY4_MELLP</name>
<dbReference type="KEGG" id="mlr:MELLADRAFT_63906"/>
<evidence type="ECO:0000313" key="3">
    <source>
        <dbReference type="Proteomes" id="UP000001072"/>
    </source>
</evidence>
<feature type="region of interest" description="Disordered" evidence="1">
    <location>
        <begin position="377"/>
        <end position="398"/>
    </location>
</feature>
<proteinExistence type="predicted"/>
<evidence type="ECO:0000313" key="2">
    <source>
        <dbReference type="EMBL" id="EGG05835.1"/>
    </source>
</evidence>